<dbReference type="PANTHER" id="PTHR34975:SF2">
    <property type="entry name" value="SPORE GERMINATION PROTEIN A2"/>
    <property type="match status" value="1"/>
</dbReference>
<comment type="subcellular location">
    <subcellularLocation>
        <location evidence="1">Membrane</location>
        <topology evidence="1">Multi-pass membrane protein</topology>
    </subcellularLocation>
</comment>
<comment type="caution">
    <text evidence="9">The sequence shown here is derived from an EMBL/GenBank/DDBJ whole genome shotgun (WGS) entry which is preliminary data.</text>
</comment>
<feature type="transmembrane region" description="Helical" evidence="8">
    <location>
        <begin position="271"/>
        <end position="292"/>
    </location>
</feature>
<dbReference type="AlphaFoldDB" id="A0A8J6JAF5"/>
<evidence type="ECO:0000256" key="1">
    <source>
        <dbReference type="ARBA" id="ARBA00004141"/>
    </source>
</evidence>
<feature type="transmembrane region" description="Helical" evidence="8">
    <location>
        <begin position="184"/>
        <end position="204"/>
    </location>
</feature>
<dbReference type="EMBL" id="JACOPO010000008">
    <property type="protein sequence ID" value="MBC5723342.1"/>
    <property type="molecule type" value="Genomic_DNA"/>
</dbReference>
<proteinExistence type="inferred from homology"/>
<feature type="transmembrane region" description="Helical" evidence="8">
    <location>
        <begin position="12"/>
        <end position="33"/>
    </location>
</feature>
<name>A0A8J6JAF5_9FIRM</name>
<keyword evidence="4" id="KW-0309">Germination</keyword>
<feature type="transmembrane region" description="Helical" evidence="8">
    <location>
        <begin position="216"/>
        <end position="237"/>
    </location>
</feature>
<gene>
    <name evidence="9" type="ORF">H8S11_11035</name>
</gene>
<evidence type="ECO:0000256" key="2">
    <source>
        <dbReference type="ARBA" id="ARBA00007998"/>
    </source>
</evidence>
<dbReference type="Pfam" id="PF03845">
    <property type="entry name" value="Spore_permease"/>
    <property type="match status" value="1"/>
</dbReference>
<feature type="transmembrane region" description="Helical" evidence="8">
    <location>
        <begin position="114"/>
        <end position="132"/>
    </location>
</feature>
<feature type="transmembrane region" description="Helical" evidence="8">
    <location>
        <begin position="39"/>
        <end position="59"/>
    </location>
</feature>
<evidence type="ECO:0000256" key="7">
    <source>
        <dbReference type="ARBA" id="ARBA00023136"/>
    </source>
</evidence>
<comment type="similarity">
    <text evidence="2">Belongs to the amino acid-polyamine-organocation (APC) superfamily. Spore germination protein (SGP) (TC 2.A.3.9) family.</text>
</comment>
<dbReference type="PANTHER" id="PTHR34975">
    <property type="entry name" value="SPORE GERMINATION PROTEIN A2"/>
    <property type="match status" value="1"/>
</dbReference>
<keyword evidence="5 8" id="KW-0812">Transmembrane</keyword>
<evidence type="ECO:0000256" key="4">
    <source>
        <dbReference type="ARBA" id="ARBA00022544"/>
    </source>
</evidence>
<keyword evidence="10" id="KW-1185">Reference proteome</keyword>
<dbReference type="GO" id="GO:0016020">
    <property type="term" value="C:membrane"/>
    <property type="evidence" value="ECO:0007669"/>
    <property type="project" value="UniProtKB-SubCell"/>
</dbReference>
<evidence type="ECO:0000256" key="5">
    <source>
        <dbReference type="ARBA" id="ARBA00022692"/>
    </source>
</evidence>
<dbReference type="InterPro" id="IPR004761">
    <property type="entry name" value="Spore_GerAB"/>
</dbReference>
<dbReference type="RefSeq" id="WP_186853175.1">
    <property type="nucleotide sequence ID" value="NZ_JACOPO010000008.1"/>
</dbReference>
<dbReference type="GO" id="GO:0009847">
    <property type="term" value="P:spore germination"/>
    <property type="evidence" value="ECO:0007669"/>
    <property type="project" value="InterPro"/>
</dbReference>
<feature type="transmembrane region" description="Helical" evidence="8">
    <location>
        <begin position="333"/>
        <end position="351"/>
    </location>
</feature>
<organism evidence="9 10">
    <name type="scientific">Flintibacter hominis</name>
    <dbReference type="NCBI Taxonomy" id="2763048"/>
    <lineage>
        <taxon>Bacteria</taxon>
        <taxon>Bacillati</taxon>
        <taxon>Bacillota</taxon>
        <taxon>Clostridia</taxon>
        <taxon>Eubacteriales</taxon>
        <taxon>Flintibacter</taxon>
    </lineage>
</organism>
<evidence type="ECO:0000256" key="6">
    <source>
        <dbReference type="ARBA" id="ARBA00022989"/>
    </source>
</evidence>
<evidence type="ECO:0000256" key="8">
    <source>
        <dbReference type="SAM" id="Phobius"/>
    </source>
</evidence>
<keyword evidence="7 8" id="KW-0472">Membrane</keyword>
<feature type="transmembrane region" description="Helical" evidence="8">
    <location>
        <begin position="144"/>
        <end position="164"/>
    </location>
</feature>
<protein>
    <submittedName>
        <fullName evidence="9">GerAB/ArcD/ProY family transporter</fullName>
    </submittedName>
</protein>
<keyword evidence="3" id="KW-0813">Transport</keyword>
<feature type="transmembrane region" description="Helical" evidence="8">
    <location>
        <begin position="304"/>
        <end position="321"/>
    </location>
</feature>
<accession>A0A8J6JAF5</accession>
<evidence type="ECO:0000313" key="9">
    <source>
        <dbReference type="EMBL" id="MBC5723342.1"/>
    </source>
</evidence>
<dbReference type="Proteomes" id="UP000628736">
    <property type="component" value="Unassembled WGS sequence"/>
</dbReference>
<feature type="transmembrane region" description="Helical" evidence="8">
    <location>
        <begin position="80"/>
        <end position="99"/>
    </location>
</feature>
<sequence length="377" mass="39594">MKNNDHISRTQLMTMVWAGLLAPAAELLPSLTLPAAGKGAWLAPLAAAPLTLVSGWLLGRLSGGRGLAFAFCERLGRAGGNLLLIIYIVWAELLLAIRLRACAQRLLASGYRDGSLIFFLAALALMALWMGTGRLAPFARAAQLFLVVLLGTAAVVLVLSLGQVKAEHLLPLWSGDVPGILRSALPAFGVVGWGGWAAFLTGSLEGQKEKRNWHWLFWGLGGMALLTLAQAVILGNLGPRLAAGLDSPFFALAKSVGVEGAFQRVESVVSALWTFSDLTMAALLLFSIRAMARTAIPRLRERGLAAGALAVAAVGALAGFPDGAAAERWSREVLPWGHIILTLGIPLLLCLSDAFVKKDTGGPDIVVGGSEGGEDIV</sequence>
<reference evidence="9" key="1">
    <citation type="submission" date="2020-08" db="EMBL/GenBank/DDBJ databases">
        <title>Genome public.</title>
        <authorList>
            <person name="Liu C."/>
            <person name="Sun Q."/>
        </authorList>
    </citation>
    <scope>NUCLEOTIDE SEQUENCE</scope>
    <source>
        <strain evidence="9">NSJ-23</strain>
    </source>
</reference>
<keyword evidence="6 8" id="KW-1133">Transmembrane helix</keyword>
<evidence type="ECO:0000256" key="3">
    <source>
        <dbReference type="ARBA" id="ARBA00022448"/>
    </source>
</evidence>
<evidence type="ECO:0000313" key="10">
    <source>
        <dbReference type="Proteomes" id="UP000628736"/>
    </source>
</evidence>